<evidence type="ECO:0000259" key="1">
    <source>
        <dbReference type="Pfam" id="PF00496"/>
    </source>
</evidence>
<proteinExistence type="predicted"/>
<dbReference type="Gene3D" id="3.10.105.10">
    <property type="entry name" value="Dipeptide-binding Protein, Domain 3"/>
    <property type="match status" value="1"/>
</dbReference>
<feature type="domain" description="Solute-binding protein family 5" evidence="1">
    <location>
        <begin position="12"/>
        <end position="140"/>
    </location>
</feature>
<dbReference type="EMBL" id="BARU01019894">
    <property type="protein sequence ID" value="GAH58127.1"/>
    <property type="molecule type" value="Genomic_DNA"/>
</dbReference>
<gene>
    <name evidence="2" type="ORF">S03H2_32729</name>
</gene>
<dbReference type="InterPro" id="IPR000914">
    <property type="entry name" value="SBP_5_dom"/>
</dbReference>
<reference evidence="2" key="1">
    <citation type="journal article" date="2014" name="Front. Microbiol.">
        <title>High frequency of phylogenetically diverse reductive dehalogenase-homologous genes in deep subseafloor sedimentary metagenomes.</title>
        <authorList>
            <person name="Kawai M."/>
            <person name="Futagami T."/>
            <person name="Toyoda A."/>
            <person name="Takaki Y."/>
            <person name="Nishi S."/>
            <person name="Hori S."/>
            <person name="Arai W."/>
            <person name="Tsubouchi T."/>
            <person name="Morono Y."/>
            <person name="Uchiyama I."/>
            <person name="Ito T."/>
            <person name="Fujiyama A."/>
            <person name="Inagaki F."/>
            <person name="Takami H."/>
        </authorList>
    </citation>
    <scope>NUCLEOTIDE SEQUENCE</scope>
    <source>
        <strain evidence="2">Expedition CK06-06</strain>
    </source>
</reference>
<dbReference type="AlphaFoldDB" id="X1GLS1"/>
<dbReference type="SUPFAM" id="SSF53850">
    <property type="entry name" value="Periplasmic binding protein-like II"/>
    <property type="match status" value="1"/>
</dbReference>
<accession>X1GLS1</accession>
<comment type="caution">
    <text evidence="2">The sequence shown here is derived from an EMBL/GenBank/DDBJ whole genome shotgun (WGS) entry which is preliminary data.</text>
</comment>
<name>X1GLS1_9ZZZZ</name>
<sequence length="147" mass="17043">MSMHFCKILPKDLVLDKKRGFFYKPSGTGPFKFDYWIRTTRLDIAGVRMIRNEEYFGGKPYLDAVEFCPHFTLDHFFNGEIHSIPVLTDRLLKSDFQIFQDGLLHKMFLGMSCHIPPLDRLSVRRAVSCAIDKAEVVQAASDVRYLH</sequence>
<feature type="non-terminal residue" evidence="2">
    <location>
        <position position="147"/>
    </location>
</feature>
<dbReference type="Gene3D" id="3.90.76.10">
    <property type="entry name" value="Dipeptide-binding Protein, Domain 1"/>
    <property type="match status" value="1"/>
</dbReference>
<organism evidence="2">
    <name type="scientific">marine sediment metagenome</name>
    <dbReference type="NCBI Taxonomy" id="412755"/>
    <lineage>
        <taxon>unclassified sequences</taxon>
        <taxon>metagenomes</taxon>
        <taxon>ecological metagenomes</taxon>
    </lineage>
</organism>
<evidence type="ECO:0000313" key="2">
    <source>
        <dbReference type="EMBL" id="GAH58127.1"/>
    </source>
</evidence>
<protein>
    <recommendedName>
        <fullName evidence="1">Solute-binding protein family 5 domain-containing protein</fullName>
    </recommendedName>
</protein>
<dbReference type="Pfam" id="PF00496">
    <property type="entry name" value="SBP_bac_5"/>
    <property type="match status" value="1"/>
</dbReference>
<dbReference type="Gene3D" id="3.40.190.10">
    <property type="entry name" value="Periplasmic binding protein-like II"/>
    <property type="match status" value="1"/>
</dbReference>